<organism evidence="2 3">
    <name type="scientific">Diplogelasinospora grovesii</name>
    <dbReference type="NCBI Taxonomy" id="303347"/>
    <lineage>
        <taxon>Eukaryota</taxon>
        <taxon>Fungi</taxon>
        <taxon>Dikarya</taxon>
        <taxon>Ascomycota</taxon>
        <taxon>Pezizomycotina</taxon>
        <taxon>Sordariomycetes</taxon>
        <taxon>Sordariomycetidae</taxon>
        <taxon>Sordariales</taxon>
        <taxon>Diplogelasinosporaceae</taxon>
        <taxon>Diplogelasinospora</taxon>
    </lineage>
</organism>
<feature type="compositionally biased region" description="Polar residues" evidence="1">
    <location>
        <begin position="1"/>
        <end position="10"/>
    </location>
</feature>
<comment type="caution">
    <text evidence="2">The sequence shown here is derived from an EMBL/GenBank/DDBJ whole genome shotgun (WGS) entry which is preliminary data.</text>
</comment>
<feature type="compositionally biased region" description="Basic residues" evidence="1">
    <location>
        <begin position="328"/>
        <end position="337"/>
    </location>
</feature>
<sequence>MANQTTTPESSDLRTYPDRHESTPPDNGTPLPLTPPATDERFSWRLGASNVDKVMRMFEACRDQGAAPASLTKFCLPLQQYDELVKRLQDDQSLGRYVEDKVRFDYEPEPGLLIVRMPSPVHEFFTASVEDEMYNQLTRVGEFAAKIAKGRSSRIFLKEGISGESSEVLHTVRREPDGQFQHHWPAYPGVVLEVSYSQDRKDLRKLASDYILGSNGDIKAVIGLDVNYNGKQSTVSLWRPNYFEEDGEEILEVRQEIVNKPFRASDGSPVNHTECLTLSLSDFATDEISSGDEPVSLSIQFGRLADFLAQAEQIHQAREPDNRQGVKSSRRPKKRRLPSSPAEELRSEDEAEYRRRGIPTRL</sequence>
<accession>A0AAN6S7S4</accession>
<dbReference type="AlphaFoldDB" id="A0AAN6S7S4"/>
<feature type="compositionally biased region" description="Basic and acidic residues" evidence="1">
    <location>
        <begin position="315"/>
        <end position="324"/>
    </location>
</feature>
<keyword evidence="3" id="KW-1185">Reference proteome</keyword>
<reference evidence="3" key="1">
    <citation type="journal article" date="2023" name="Mol. Phylogenet. Evol.">
        <title>Genome-scale phylogeny and comparative genomics of the fungal order Sordariales.</title>
        <authorList>
            <person name="Hensen N."/>
            <person name="Bonometti L."/>
            <person name="Westerberg I."/>
            <person name="Brannstrom I.O."/>
            <person name="Guillou S."/>
            <person name="Cros-Aarteil S."/>
            <person name="Calhoun S."/>
            <person name="Haridas S."/>
            <person name="Kuo A."/>
            <person name="Mondo S."/>
            <person name="Pangilinan J."/>
            <person name="Riley R."/>
            <person name="LaButti K."/>
            <person name="Andreopoulos B."/>
            <person name="Lipzen A."/>
            <person name="Chen C."/>
            <person name="Yan M."/>
            <person name="Daum C."/>
            <person name="Ng V."/>
            <person name="Clum A."/>
            <person name="Steindorff A."/>
            <person name="Ohm R.A."/>
            <person name="Martin F."/>
            <person name="Silar P."/>
            <person name="Natvig D.O."/>
            <person name="Lalanne C."/>
            <person name="Gautier V."/>
            <person name="Ament-Velasquez S.L."/>
            <person name="Kruys A."/>
            <person name="Hutchinson M.I."/>
            <person name="Powell A.J."/>
            <person name="Barry K."/>
            <person name="Miller A.N."/>
            <person name="Grigoriev I.V."/>
            <person name="Debuchy R."/>
            <person name="Gladieux P."/>
            <person name="Hiltunen Thoren M."/>
            <person name="Johannesson H."/>
        </authorList>
    </citation>
    <scope>NUCLEOTIDE SEQUENCE [LARGE SCALE GENOMIC DNA]</scope>
    <source>
        <strain evidence="3">CBS 340.73</strain>
    </source>
</reference>
<dbReference type="Proteomes" id="UP001303473">
    <property type="component" value="Unassembled WGS sequence"/>
</dbReference>
<name>A0AAN6S7S4_9PEZI</name>
<feature type="compositionally biased region" description="Basic and acidic residues" evidence="1">
    <location>
        <begin position="11"/>
        <end position="23"/>
    </location>
</feature>
<feature type="region of interest" description="Disordered" evidence="1">
    <location>
        <begin position="1"/>
        <end position="39"/>
    </location>
</feature>
<proteinExistence type="predicted"/>
<evidence type="ECO:0000313" key="3">
    <source>
        <dbReference type="Proteomes" id="UP001303473"/>
    </source>
</evidence>
<evidence type="ECO:0000256" key="1">
    <source>
        <dbReference type="SAM" id="MobiDB-lite"/>
    </source>
</evidence>
<evidence type="ECO:0000313" key="2">
    <source>
        <dbReference type="EMBL" id="KAK3943624.1"/>
    </source>
</evidence>
<protein>
    <submittedName>
        <fullName evidence="2">Uncharacterized protein</fullName>
    </submittedName>
</protein>
<dbReference type="EMBL" id="MU853764">
    <property type="protein sequence ID" value="KAK3943624.1"/>
    <property type="molecule type" value="Genomic_DNA"/>
</dbReference>
<gene>
    <name evidence="2" type="ORF">QBC46DRAFT_27069</name>
</gene>
<feature type="region of interest" description="Disordered" evidence="1">
    <location>
        <begin position="315"/>
        <end position="362"/>
    </location>
</feature>